<evidence type="ECO:0000313" key="1">
    <source>
        <dbReference type="EMBL" id="MBI3013735.1"/>
    </source>
</evidence>
<comment type="caution">
    <text evidence="1">The sequence shown here is derived from an EMBL/GenBank/DDBJ whole genome shotgun (WGS) entry which is preliminary data.</text>
</comment>
<name>A0A932LZI6_UNCTE</name>
<evidence type="ECO:0000313" key="2">
    <source>
        <dbReference type="Proteomes" id="UP000741360"/>
    </source>
</evidence>
<accession>A0A932LZI6</accession>
<dbReference type="Proteomes" id="UP000741360">
    <property type="component" value="Unassembled WGS sequence"/>
</dbReference>
<organism evidence="1 2">
    <name type="scientific">Tectimicrobiota bacterium</name>
    <dbReference type="NCBI Taxonomy" id="2528274"/>
    <lineage>
        <taxon>Bacteria</taxon>
        <taxon>Pseudomonadati</taxon>
        <taxon>Nitrospinota/Tectimicrobiota group</taxon>
        <taxon>Candidatus Tectimicrobiota</taxon>
    </lineage>
</organism>
<dbReference type="EMBL" id="JACPSX010000026">
    <property type="protein sequence ID" value="MBI3013735.1"/>
    <property type="molecule type" value="Genomic_DNA"/>
</dbReference>
<protein>
    <submittedName>
        <fullName evidence="1">Uncharacterized protein</fullName>
    </submittedName>
</protein>
<gene>
    <name evidence="1" type="ORF">HYY65_01420</name>
</gene>
<reference evidence="1" key="1">
    <citation type="submission" date="2020-07" db="EMBL/GenBank/DDBJ databases">
        <title>Huge and variable diversity of episymbiotic CPR bacteria and DPANN archaea in groundwater ecosystems.</title>
        <authorList>
            <person name="He C.Y."/>
            <person name="Keren R."/>
            <person name="Whittaker M."/>
            <person name="Farag I.F."/>
            <person name="Doudna J."/>
            <person name="Cate J.H.D."/>
            <person name="Banfield J.F."/>
        </authorList>
    </citation>
    <scope>NUCLEOTIDE SEQUENCE</scope>
    <source>
        <strain evidence="1">NC_groundwater_717_Ag_S-0.2um_59_8</strain>
    </source>
</reference>
<proteinExistence type="predicted"/>
<sequence length="60" mass="7188">MYHLKELVELPIHIKRRGGAAIRVKAFKTMIELLKARYLDDLFRKKERRRQLGSPRGRAR</sequence>
<dbReference type="AlphaFoldDB" id="A0A932LZI6"/>